<dbReference type="InterPro" id="IPR010921">
    <property type="entry name" value="Trp_repressor/repl_initiator"/>
</dbReference>
<dbReference type="SUPFAM" id="SSF48295">
    <property type="entry name" value="TrpR-like"/>
    <property type="match status" value="1"/>
</dbReference>
<keyword evidence="2" id="KW-1185">Reference proteome</keyword>
<dbReference type="AlphaFoldDB" id="A0A1M7PU25"/>
<evidence type="ECO:0000313" key="2">
    <source>
        <dbReference type="Proteomes" id="UP000184092"/>
    </source>
</evidence>
<evidence type="ECO:0000313" key="1">
    <source>
        <dbReference type="EMBL" id="SHN20978.1"/>
    </source>
</evidence>
<dbReference type="InterPro" id="IPR052057">
    <property type="entry name" value="IS150/IS1296_orfA-like"/>
</dbReference>
<organism evidence="1 2">
    <name type="scientific">Flavobacterium xinjiangense</name>
    <dbReference type="NCBI Taxonomy" id="178356"/>
    <lineage>
        <taxon>Bacteria</taxon>
        <taxon>Pseudomonadati</taxon>
        <taxon>Bacteroidota</taxon>
        <taxon>Flavobacteriia</taxon>
        <taxon>Flavobacteriales</taxon>
        <taxon>Flavobacteriaceae</taxon>
        <taxon>Flavobacterium</taxon>
    </lineage>
</organism>
<dbReference type="Gene3D" id="1.10.10.10">
    <property type="entry name" value="Winged helix-like DNA-binding domain superfamily/Winged helix DNA-binding domain"/>
    <property type="match status" value="1"/>
</dbReference>
<dbReference type="GO" id="GO:0006313">
    <property type="term" value="P:DNA transposition"/>
    <property type="evidence" value="ECO:0007669"/>
    <property type="project" value="InterPro"/>
</dbReference>
<dbReference type="RefSeq" id="WP_139259969.1">
    <property type="nucleotide sequence ID" value="NZ_FRCL01000023.1"/>
</dbReference>
<feature type="non-terminal residue" evidence="1">
    <location>
        <position position="100"/>
    </location>
</feature>
<dbReference type="STRING" id="178356.SAMN05216269_1231"/>
<name>A0A1M7PU25_9FLAO</name>
<dbReference type="EMBL" id="FRCL01000023">
    <property type="protein sequence ID" value="SHN20978.1"/>
    <property type="molecule type" value="Genomic_DNA"/>
</dbReference>
<dbReference type="InterPro" id="IPR036388">
    <property type="entry name" value="WH-like_DNA-bd_sf"/>
</dbReference>
<dbReference type="Pfam" id="PF01527">
    <property type="entry name" value="HTH_Tnp_1"/>
    <property type="match status" value="1"/>
</dbReference>
<gene>
    <name evidence="1" type="ORF">SAMN05216269_1231</name>
</gene>
<dbReference type="SUPFAM" id="SSF46689">
    <property type="entry name" value="Homeodomain-like"/>
    <property type="match status" value="1"/>
</dbReference>
<dbReference type="InterPro" id="IPR002514">
    <property type="entry name" value="Transposase_8"/>
</dbReference>
<dbReference type="PANTHER" id="PTHR33795:SF1">
    <property type="entry name" value="INSERTION ELEMENT IS150 PROTEIN INSJ"/>
    <property type="match status" value="1"/>
</dbReference>
<dbReference type="GO" id="GO:0004803">
    <property type="term" value="F:transposase activity"/>
    <property type="evidence" value="ECO:0007669"/>
    <property type="project" value="InterPro"/>
</dbReference>
<dbReference type="PANTHER" id="PTHR33795">
    <property type="entry name" value="INSERTION ELEMENT IS150 PROTEIN INSJ"/>
    <property type="match status" value="1"/>
</dbReference>
<accession>A0A1M7PU25</accession>
<reference evidence="2" key="1">
    <citation type="submission" date="2016-11" db="EMBL/GenBank/DDBJ databases">
        <authorList>
            <person name="Varghese N."/>
            <person name="Submissions S."/>
        </authorList>
    </citation>
    <scope>NUCLEOTIDE SEQUENCE [LARGE SCALE GENOMIC DNA]</scope>
    <source>
        <strain evidence="2">CGMCC 1.2749</strain>
    </source>
</reference>
<protein>
    <submittedName>
        <fullName evidence="1">Transposase and inactivated derivatives</fullName>
    </submittedName>
</protein>
<dbReference type="OrthoDB" id="706721at2"/>
<dbReference type="Proteomes" id="UP000184092">
    <property type="component" value="Unassembled WGS sequence"/>
</dbReference>
<dbReference type="InterPro" id="IPR009057">
    <property type="entry name" value="Homeodomain-like_sf"/>
</dbReference>
<sequence>MERKVKYDYAFKLECVKLVLEKHYSCNYVSKQKGPDESNIRKWVGFYRQYGCSGLLPRKNQSYSVSFKLKVLKAIDKDLLSLRDSCLKFNIPDAAIIVKW</sequence>
<proteinExistence type="predicted"/>
<dbReference type="GO" id="GO:0043565">
    <property type="term" value="F:sequence-specific DNA binding"/>
    <property type="evidence" value="ECO:0007669"/>
    <property type="project" value="InterPro"/>
</dbReference>